<dbReference type="GO" id="GO:0008270">
    <property type="term" value="F:zinc ion binding"/>
    <property type="evidence" value="ECO:0007669"/>
    <property type="project" value="InterPro"/>
</dbReference>
<keyword evidence="3" id="KW-1185">Reference proteome</keyword>
<evidence type="ECO:0000256" key="1">
    <source>
        <dbReference type="SAM" id="MobiDB-lite"/>
    </source>
</evidence>
<dbReference type="PANTHER" id="PTHR46742">
    <property type="entry name" value="LYSINE-RICH COILED-COIL PROTEIN 1"/>
    <property type="match status" value="1"/>
</dbReference>
<feature type="compositionally biased region" description="Basic and acidic residues" evidence="1">
    <location>
        <begin position="347"/>
        <end position="372"/>
    </location>
</feature>
<reference evidence="4" key="1">
    <citation type="submission" date="2025-08" db="UniProtKB">
        <authorList>
            <consortium name="RefSeq"/>
        </authorList>
    </citation>
    <scope>IDENTIFICATION</scope>
</reference>
<feature type="region of interest" description="Disordered" evidence="1">
    <location>
        <begin position="401"/>
        <end position="435"/>
    </location>
</feature>
<dbReference type="KEGG" id="muo:115461324"/>
<feature type="compositionally biased region" description="Basic and acidic residues" evidence="1">
    <location>
        <begin position="560"/>
        <end position="574"/>
    </location>
</feature>
<feature type="compositionally biased region" description="Polar residues" evidence="1">
    <location>
        <begin position="418"/>
        <end position="435"/>
    </location>
</feature>
<proteinExistence type="predicted"/>
<dbReference type="InParanoid" id="A0A6P7X372"/>
<dbReference type="PANTHER" id="PTHR46742:SF2">
    <property type="entry name" value="ZINC FINGER MATRIN-TYPE PROTEIN 1"/>
    <property type="match status" value="1"/>
</dbReference>
<dbReference type="OrthoDB" id="1925236at2759"/>
<evidence type="ECO:0000313" key="4">
    <source>
        <dbReference type="RefSeq" id="XP_030046903.1"/>
    </source>
</evidence>
<feature type="compositionally biased region" description="Basic and acidic residues" evidence="1">
    <location>
        <begin position="481"/>
        <end position="534"/>
    </location>
</feature>
<dbReference type="InterPro" id="IPR013087">
    <property type="entry name" value="Znf_C2H2_type"/>
</dbReference>
<dbReference type="Proteomes" id="UP000515156">
    <property type="component" value="Chromosome 2"/>
</dbReference>
<accession>A0A6P7X372</accession>
<feature type="region of interest" description="Disordered" evidence="1">
    <location>
        <begin position="448"/>
        <end position="580"/>
    </location>
</feature>
<dbReference type="RefSeq" id="XP_030046903.1">
    <property type="nucleotide sequence ID" value="XM_030191043.1"/>
</dbReference>
<dbReference type="SMART" id="SM00355">
    <property type="entry name" value="ZnF_C2H2"/>
    <property type="match status" value="4"/>
</dbReference>
<organism evidence="3 4">
    <name type="scientific">Microcaecilia unicolor</name>
    <dbReference type="NCBI Taxonomy" id="1415580"/>
    <lineage>
        <taxon>Eukaryota</taxon>
        <taxon>Metazoa</taxon>
        <taxon>Chordata</taxon>
        <taxon>Craniata</taxon>
        <taxon>Vertebrata</taxon>
        <taxon>Euteleostomi</taxon>
        <taxon>Amphibia</taxon>
        <taxon>Gymnophiona</taxon>
        <taxon>Siphonopidae</taxon>
        <taxon>Microcaecilia</taxon>
    </lineage>
</organism>
<dbReference type="Pfam" id="PF12874">
    <property type="entry name" value="zf-met"/>
    <property type="match status" value="4"/>
</dbReference>
<gene>
    <name evidence="4" type="primary">KRCC1</name>
</gene>
<dbReference type="GO" id="GO:0003676">
    <property type="term" value="F:nucleic acid binding"/>
    <property type="evidence" value="ECO:0007669"/>
    <property type="project" value="InterPro"/>
</dbReference>
<feature type="domain" description="C2H2-type" evidence="2">
    <location>
        <begin position="278"/>
        <end position="300"/>
    </location>
</feature>
<feature type="compositionally biased region" description="Basic residues" evidence="1">
    <location>
        <begin position="550"/>
        <end position="559"/>
    </location>
</feature>
<dbReference type="InterPro" id="IPR036236">
    <property type="entry name" value="Znf_C2H2_sf"/>
</dbReference>
<dbReference type="PROSITE" id="PS00028">
    <property type="entry name" value="ZINC_FINGER_C2H2_1"/>
    <property type="match status" value="2"/>
</dbReference>
<dbReference type="GeneID" id="115461324"/>
<dbReference type="Gene3D" id="3.30.160.60">
    <property type="entry name" value="Classic Zinc Finger"/>
    <property type="match status" value="4"/>
</dbReference>
<dbReference type="SUPFAM" id="SSF57667">
    <property type="entry name" value="beta-beta-alpha zinc fingers"/>
    <property type="match status" value="4"/>
</dbReference>
<sequence>MESEGAIIPQLVESLNQKASATDSSVAGSVNSSSVHTIYYQKENILDERTRKDLFTNTFCKVCGAVLQFESQRISHYEGKKHAQKVRLYFQLHPEQEEVPIKKQKLDHVNFHVDGSTVVDKNRFCSLCNMVFTSAIVAQSHYVGKVHAKKMRQLTGDHVLSSPLSSQFFPQTTQLENDTVAQVTDTIQATQLQTPADEPKHQDADTELLSSLDSALDLDDPDMYCKLCSAPFNSPLMAQQHYSGKKHQRNMARRKMMEEMGDEAVPEDSSVGVGTYICPVCNITLTSIEMYQSHMQGNKHQIKENMVVNLMKHAKKTYDSFQDELADYIKVQQARGLEPKTCFRKTGVEEHQESFGHEEEGGRDDNHQETDVTSKLGVPSDSSHSFPEGYSISRTVESKLSGWSPVQDSNLRRHHMQKPSSNTEQSRLLPSSHSNFCSQPRIELCKDLKQSSSAEDDNSSSSSSSNSYRKARRQKRKHQEGRRCRRDEEWRREEETAKKKIKKSSEETDSGRDDEKLKSKKEKLEGKESANGEKSKRRKEKKNKQETPHKDKKHKKEKKNKVIDQRTEEEKLWDESILGF</sequence>
<feature type="region of interest" description="Disordered" evidence="1">
    <location>
        <begin position="347"/>
        <end position="389"/>
    </location>
</feature>
<protein>
    <submittedName>
        <fullName evidence="4">Lysine-rich coiled-coil protein 1</fullName>
    </submittedName>
</protein>
<evidence type="ECO:0000313" key="3">
    <source>
        <dbReference type="Proteomes" id="UP000515156"/>
    </source>
</evidence>
<dbReference type="AlphaFoldDB" id="A0A6P7X372"/>
<dbReference type="CTD" id="51315"/>
<feature type="domain" description="C2H2-type" evidence="2">
    <location>
        <begin position="125"/>
        <end position="147"/>
    </location>
</feature>
<evidence type="ECO:0000259" key="2">
    <source>
        <dbReference type="PROSITE" id="PS00028"/>
    </source>
</evidence>
<dbReference type="SMART" id="SM00451">
    <property type="entry name" value="ZnF_U1"/>
    <property type="match status" value="4"/>
</dbReference>
<dbReference type="InterPro" id="IPR003604">
    <property type="entry name" value="Matrin/U1-like-C_Znf_C2H2"/>
</dbReference>
<name>A0A6P7X372_9AMPH</name>
<feature type="compositionally biased region" description="Basic residues" evidence="1">
    <location>
        <begin position="469"/>
        <end position="480"/>
    </location>
</feature>